<name>A0ACA9KN93_9GLOM</name>
<protein>
    <submittedName>
        <fullName evidence="1">4660_t:CDS:1</fullName>
    </submittedName>
</protein>
<keyword evidence="2" id="KW-1185">Reference proteome</keyword>
<accession>A0ACA9KN93</accession>
<evidence type="ECO:0000313" key="2">
    <source>
        <dbReference type="Proteomes" id="UP000789702"/>
    </source>
</evidence>
<feature type="non-terminal residue" evidence="1">
    <location>
        <position position="1"/>
    </location>
</feature>
<evidence type="ECO:0000313" key="1">
    <source>
        <dbReference type="EMBL" id="CAG8483839.1"/>
    </source>
</evidence>
<dbReference type="Proteomes" id="UP000789702">
    <property type="component" value="Unassembled WGS sequence"/>
</dbReference>
<dbReference type="EMBL" id="CAJVPU010001564">
    <property type="protein sequence ID" value="CAG8483839.1"/>
    <property type="molecule type" value="Genomic_DNA"/>
</dbReference>
<comment type="caution">
    <text evidence="1">The sequence shown here is derived from an EMBL/GenBank/DDBJ whole genome shotgun (WGS) entry which is preliminary data.</text>
</comment>
<organism evidence="1 2">
    <name type="scientific">Dentiscutata heterogama</name>
    <dbReference type="NCBI Taxonomy" id="1316150"/>
    <lineage>
        <taxon>Eukaryota</taxon>
        <taxon>Fungi</taxon>
        <taxon>Fungi incertae sedis</taxon>
        <taxon>Mucoromycota</taxon>
        <taxon>Glomeromycotina</taxon>
        <taxon>Glomeromycetes</taxon>
        <taxon>Diversisporales</taxon>
        <taxon>Gigasporaceae</taxon>
        <taxon>Dentiscutata</taxon>
    </lineage>
</organism>
<reference evidence="1" key="1">
    <citation type="submission" date="2021-06" db="EMBL/GenBank/DDBJ databases">
        <authorList>
            <person name="Kallberg Y."/>
            <person name="Tangrot J."/>
            <person name="Rosling A."/>
        </authorList>
    </citation>
    <scope>NUCLEOTIDE SEQUENCE</scope>
    <source>
        <strain evidence="1">IL203A</strain>
    </source>
</reference>
<sequence length="74" mass="8831">EENQQIAFEILKRYLIIAPILRYLDFKEMVYLYTDVSSIGLRAVLAQKDKDHKEYVVVYASWEKPKSYNTKNEN</sequence>
<gene>
    <name evidence="1" type="ORF">DHETER_LOCUS2248</name>
</gene>
<proteinExistence type="predicted"/>